<dbReference type="RefSeq" id="XP_003150859.1">
    <property type="nucleotide sequence ID" value="XM_003150811.1"/>
</dbReference>
<dbReference type="KEGG" id="loa:LOAG_15320"/>
<sequence>MGEREKKRSKTDRYITILHNTNNQPTAPFHQGIQILRSSLSSTYLLANQSNQLININCAFS</sequence>
<dbReference type="CTD" id="9952810"/>
<dbReference type="AlphaFoldDB" id="A0A1S0TG21"/>
<gene>
    <name evidence="1" type="ORF">LOAG_15320</name>
</gene>
<evidence type="ECO:0000313" key="1">
    <source>
        <dbReference type="EMBL" id="EFO13210.1"/>
    </source>
</evidence>
<protein>
    <submittedName>
        <fullName evidence="1">Uncharacterized protein</fullName>
    </submittedName>
</protein>
<accession>A0A1S0TG21</accession>
<dbReference type="EMBL" id="JH712510">
    <property type="protein sequence ID" value="EFO13210.1"/>
    <property type="molecule type" value="Genomic_DNA"/>
</dbReference>
<reference evidence="1" key="1">
    <citation type="submission" date="2012-04" db="EMBL/GenBank/DDBJ databases">
        <title>The Genome Sequence of Loa loa.</title>
        <authorList>
            <consortium name="The Broad Institute Genome Sequencing Platform"/>
            <consortium name="Broad Institute Genome Sequencing Center for Infectious Disease"/>
            <person name="Nutman T.B."/>
            <person name="Fink D.L."/>
            <person name="Russ C."/>
            <person name="Young S."/>
            <person name="Zeng Q."/>
            <person name="Gargeya S."/>
            <person name="Alvarado L."/>
            <person name="Berlin A."/>
            <person name="Chapman S.B."/>
            <person name="Chen Z."/>
            <person name="Freedman E."/>
            <person name="Gellesch M."/>
            <person name="Goldberg J."/>
            <person name="Griggs A."/>
            <person name="Gujja S."/>
            <person name="Heilman E.R."/>
            <person name="Heiman D."/>
            <person name="Howarth C."/>
            <person name="Mehta T."/>
            <person name="Neiman D."/>
            <person name="Pearson M."/>
            <person name="Roberts A."/>
            <person name="Saif S."/>
            <person name="Shea T."/>
            <person name="Shenoy N."/>
            <person name="Sisk P."/>
            <person name="Stolte C."/>
            <person name="Sykes S."/>
            <person name="White J."/>
            <person name="Yandava C."/>
            <person name="Haas B."/>
            <person name="Henn M.R."/>
            <person name="Nusbaum C."/>
            <person name="Birren B."/>
        </authorList>
    </citation>
    <scope>NUCLEOTIDE SEQUENCE [LARGE SCALE GENOMIC DNA]</scope>
</reference>
<dbReference type="GeneID" id="9952810"/>
<dbReference type="InParanoid" id="A0A1S0TG21"/>
<organism evidence="1">
    <name type="scientific">Loa loa</name>
    <name type="common">Eye worm</name>
    <name type="synonym">Filaria loa</name>
    <dbReference type="NCBI Taxonomy" id="7209"/>
    <lineage>
        <taxon>Eukaryota</taxon>
        <taxon>Metazoa</taxon>
        <taxon>Ecdysozoa</taxon>
        <taxon>Nematoda</taxon>
        <taxon>Chromadorea</taxon>
        <taxon>Rhabditida</taxon>
        <taxon>Spirurina</taxon>
        <taxon>Spiruromorpha</taxon>
        <taxon>Filarioidea</taxon>
        <taxon>Onchocercidae</taxon>
        <taxon>Loa</taxon>
    </lineage>
</organism>
<name>A0A1S0TG21_LOALO</name>
<proteinExistence type="predicted"/>